<sequence>MDDFDQLAYPNIVIINGKEYKASRNTSKGSVKIPYTEAPDIGIGDTIIEKSGNRDIHLKVLDINFTPGGTLQVGTEHPNMLTLDVHNTTPSLISPSSTLQG</sequence>
<dbReference type="EMBL" id="MAJD01000001">
    <property type="protein sequence ID" value="OBX38325.1"/>
    <property type="molecule type" value="Genomic_DNA"/>
</dbReference>
<accession>A0A1B8P7Q8</accession>
<comment type="caution">
    <text evidence="1">The sequence shown here is derived from an EMBL/GenBank/DDBJ whole genome shotgun (WGS) entry which is preliminary data.</text>
</comment>
<evidence type="ECO:0000313" key="1">
    <source>
        <dbReference type="EMBL" id="OBX38325.1"/>
    </source>
</evidence>
<dbReference type="AlphaFoldDB" id="A0A1B8P7Q8"/>
<dbReference type="Proteomes" id="UP000092504">
    <property type="component" value="Unassembled WGS sequence"/>
</dbReference>
<evidence type="ECO:0000313" key="2">
    <source>
        <dbReference type="Proteomes" id="UP000092504"/>
    </source>
</evidence>
<organism evidence="1 2">
    <name type="scientific">Halomonas elongata</name>
    <dbReference type="NCBI Taxonomy" id="2746"/>
    <lineage>
        <taxon>Bacteria</taxon>
        <taxon>Pseudomonadati</taxon>
        <taxon>Pseudomonadota</taxon>
        <taxon>Gammaproteobacteria</taxon>
        <taxon>Oceanospirillales</taxon>
        <taxon>Halomonadaceae</taxon>
        <taxon>Halomonas</taxon>
    </lineage>
</organism>
<proteinExistence type="predicted"/>
<protein>
    <submittedName>
        <fullName evidence="1">Uncharacterized protein</fullName>
    </submittedName>
</protein>
<reference evidence="1 2" key="1">
    <citation type="submission" date="2016-06" db="EMBL/GenBank/DDBJ databases">
        <title>Genome sequence of halotolerant plant growth promoting strain of Halomonas elongata HEK1 isolated from salterns of Rann of Kutch, Gujarat, India.</title>
        <authorList>
            <person name="Gaba S."/>
            <person name="Singh R.N."/>
            <person name="Abrol S."/>
            <person name="Kaushik R."/>
            <person name="Saxena A.K."/>
        </authorList>
    </citation>
    <scope>NUCLEOTIDE SEQUENCE [LARGE SCALE GENOMIC DNA]</scope>
    <source>
        <strain evidence="1 2">HEK1</strain>
    </source>
</reference>
<gene>
    <name evidence="1" type="ORF">A8U91_02724</name>
</gene>
<name>A0A1B8P7Q8_HALEL</name>